<name>A0A1S0THE2_LOALO</name>
<evidence type="ECO:0000259" key="1">
    <source>
        <dbReference type="PROSITE" id="PS50836"/>
    </source>
</evidence>
<dbReference type="KEGG" id="loa:LOAG_14869"/>
<dbReference type="EMBL" id="JH713390">
    <property type="protein sequence ID" value="EFO13659.2"/>
    <property type="molecule type" value="Genomic_DNA"/>
</dbReference>
<organism evidence="2">
    <name type="scientific">Loa loa</name>
    <name type="common">Eye worm</name>
    <name type="synonym">Filaria loa</name>
    <dbReference type="NCBI Taxonomy" id="7209"/>
    <lineage>
        <taxon>Eukaryota</taxon>
        <taxon>Metazoa</taxon>
        <taxon>Ecdysozoa</taxon>
        <taxon>Nematoda</taxon>
        <taxon>Chromadorea</taxon>
        <taxon>Rhabditida</taxon>
        <taxon>Spirurina</taxon>
        <taxon>Spiruromorpha</taxon>
        <taxon>Filarioidea</taxon>
        <taxon>Onchocercidae</taxon>
        <taxon>Loa</taxon>
    </lineage>
</organism>
<dbReference type="RefSeq" id="XP_003150410.2">
    <property type="nucleotide sequence ID" value="XM_003150362.2"/>
</dbReference>
<accession>A0A1S0THE2</accession>
<evidence type="ECO:0000313" key="2">
    <source>
        <dbReference type="EMBL" id="EFO13659.2"/>
    </source>
</evidence>
<dbReference type="OrthoDB" id="6372137at2759"/>
<sequence length="54" mass="6034">SVPNGCNSNACTANLRWSVSGHGSFLRLRMEAFLRDLPSYAMYIALGFSNDQYM</sequence>
<dbReference type="GeneID" id="9952353"/>
<protein>
    <recommendedName>
        <fullName evidence="1">DOMON domain-containing protein</fullName>
    </recommendedName>
</protein>
<dbReference type="CTD" id="9952353"/>
<dbReference type="AlphaFoldDB" id="A0A1S0THE2"/>
<dbReference type="PROSITE" id="PS50836">
    <property type="entry name" value="DOMON"/>
    <property type="match status" value="1"/>
</dbReference>
<feature type="non-terminal residue" evidence="2">
    <location>
        <position position="54"/>
    </location>
</feature>
<feature type="domain" description="DOMON" evidence="1">
    <location>
        <begin position="11"/>
        <end position="54"/>
    </location>
</feature>
<dbReference type="InterPro" id="IPR005018">
    <property type="entry name" value="DOMON_domain"/>
</dbReference>
<dbReference type="InParanoid" id="A0A1S0THE2"/>
<proteinExistence type="predicted"/>
<reference evidence="2" key="1">
    <citation type="submission" date="2012-04" db="EMBL/GenBank/DDBJ databases">
        <title>The Genome Sequence of Loa loa.</title>
        <authorList>
            <consortium name="The Broad Institute Genome Sequencing Platform"/>
            <consortium name="Broad Institute Genome Sequencing Center for Infectious Disease"/>
            <person name="Nutman T.B."/>
            <person name="Fink D.L."/>
            <person name="Russ C."/>
            <person name="Young S."/>
            <person name="Zeng Q."/>
            <person name="Gargeya S."/>
            <person name="Alvarado L."/>
            <person name="Berlin A."/>
            <person name="Chapman S.B."/>
            <person name="Chen Z."/>
            <person name="Freedman E."/>
            <person name="Gellesch M."/>
            <person name="Goldberg J."/>
            <person name="Griggs A."/>
            <person name="Gujja S."/>
            <person name="Heilman E.R."/>
            <person name="Heiman D."/>
            <person name="Howarth C."/>
            <person name="Mehta T."/>
            <person name="Neiman D."/>
            <person name="Pearson M."/>
            <person name="Roberts A."/>
            <person name="Saif S."/>
            <person name="Shea T."/>
            <person name="Shenoy N."/>
            <person name="Sisk P."/>
            <person name="Stolte C."/>
            <person name="Sykes S."/>
            <person name="White J."/>
            <person name="Yandava C."/>
            <person name="Haas B."/>
            <person name="Henn M.R."/>
            <person name="Nusbaum C."/>
            <person name="Birren B."/>
        </authorList>
    </citation>
    <scope>NUCLEOTIDE SEQUENCE [LARGE SCALE GENOMIC DNA]</scope>
</reference>
<feature type="non-terminal residue" evidence="2">
    <location>
        <position position="1"/>
    </location>
</feature>
<gene>
    <name evidence="2" type="ORF">LOAG_14869</name>
</gene>